<keyword evidence="3" id="KW-1185">Reference proteome</keyword>
<gene>
    <name evidence="2" type="ORF">ONZ51_g6256</name>
</gene>
<dbReference type="Proteomes" id="UP001215151">
    <property type="component" value="Unassembled WGS sequence"/>
</dbReference>
<feature type="region of interest" description="Disordered" evidence="1">
    <location>
        <begin position="299"/>
        <end position="360"/>
    </location>
</feature>
<evidence type="ECO:0000313" key="2">
    <source>
        <dbReference type="EMBL" id="KAJ8481041.1"/>
    </source>
</evidence>
<feature type="compositionally biased region" description="Low complexity" evidence="1">
    <location>
        <begin position="309"/>
        <end position="325"/>
    </location>
</feature>
<accession>A0AAD7XA77</accession>
<feature type="region of interest" description="Disordered" evidence="1">
    <location>
        <begin position="258"/>
        <end position="282"/>
    </location>
</feature>
<dbReference type="AlphaFoldDB" id="A0AAD7XA77"/>
<reference evidence="2" key="1">
    <citation type="submission" date="2022-11" db="EMBL/GenBank/DDBJ databases">
        <title>Genome Sequence of Cubamyces cubensis.</title>
        <authorList>
            <person name="Buettner E."/>
        </authorList>
    </citation>
    <scope>NUCLEOTIDE SEQUENCE</scope>
    <source>
        <strain evidence="2">MPL-01</strain>
    </source>
</reference>
<evidence type="ECO:0000256" key="1">
    <source>
        <dbReference type="SAM" id="MobiDB-lite"/>
    </source>
</evidence>
<comment type="caution">
    <text evidence="2">The sequence shown here is derived from an EMBL/GenBank/DDBJ whole genome shotgun (WGS) entry which is preliminary data.</text>
</comment>
<proteinExistence type="predicted"/>
<name>A0AAD7XA77_9APHY</name>
<dbReference type="EMBL" id="JAPEVG010000147">
    <property type="protein sequence ID" value="KAJ8481041.1"/>
    <property type="molecule type" value="Genomic_DNA"/>
</dbReference>
<sequence length="397" mass="43583">MKETDVHTERRWSELVPPHTGLTFAAIWDPEEGMVTFSGAHLFDPGLDKAHNVGDVHDSPYDVPDPDNQSQVLTIDRFAMACSQNYPISSAGMDSFAYARDALVDAETVMDSRSCLAFNGNSGGLRVPPGMLTVPDSPAAASSMALASLVNVPFRKSLVKELVERGKQAYHLRTRRPEVSQVRTSEVLDIDPYGCKANSSRHCAESDETFTDEGFYEGHCLTHAAVGATPVLVDVNLSSAFSVTTTSTSRYVEVDYPRPDSHTQAMHGQGQDGAQSQHESSWTTLRDVERDICFNVPLETGRRLKKPRSNPSHSSQVSSRPSTASPTPPANPAEVQLEREQQQPAGTPGGSGHRASLRRTKELLQRVVNCKRGDEDDRWVCVEVQHKVTQRLCTVEL</sequence>
<organism evidence="2 3">
    <name type="scientific">Trametes cubensis</name>
    <dbReference type="NCBI Taxonomy" id="1111947"/>
    <lineage>
        <taxon>Eukaryota</taxon>
        <taxon>Fungi</taxon>
        <taxon>Dikarya</taxon>
        <taxon>Basidiomycota</taxon>
        <taxon>Agaricomycotina</taxon>
        <taxon>Agaricomycetes</taxon>
        <taxon>Polyporales</taxon>
        <taxon>Polyporaceae</taxon>
        <taxon>Trametes</taxon>
    </lineage>
</organism>
<feature type="compositionally biased region" description="Polar residues" evidence="1">
    <location>
        <begin position="262"/>
        <end position="282"/>
    </location>
</feature>
<protein>
    <submittedName>
        <fullName evidence="2">Uncharacterized protein</fullName>
    </submittedName>
</protein>
<evidence type="ECO:0000313" key="3">
    <source>
        <dbReference type="Proteomes" id="UP001215151"/>
    </source>
</evidence>